<comment type="caution">
    <text evidence="2">The sequence shown here is derived from an EMBL/GenBank/DDBJ whole genome shotgun (WGS) entry which is preliminary data.</text>
</comment>
<dbReference type="EMBL" id="BDGG01000010">
    <property type="protein sequence ID" value="GAV03811.1"/>
    <property type="molecule type" value="Genomic_DNA"/>
</dbReference>
<evidence type="ECO:0000313" key="2">
    <source>
        <dbReference type="EMBL" id="GAV03811.1"/>
    </source>
</evidence>
<name>A0A1D1VS55_RAMVA</name>
<evidence type="ECO:0000313" key="3">
    <source>
        <dbReference type="Proteomes" id="UP000186922"/>
    </source>
</evidence>
<gene>
    <name evidence="2" type="primary">RvY_14190</name>
    <name evidence="2" type="synonym">RvY_14190.2</name>
    <name evidence="2" type="ORF">RvY_14190-2</name>
</gene>
<dbReference type="Proteomes" id="UP000186922">
    <property type="component" value="Unassembled WGS sequence"/>
</dbReference>
<feature type="compositionally biased region" description="Basic and acidic residues" evidence="1">
    <location>
        <begin position="28"/>
        <end position="47"/>
    </location>
</feature>
<dbReference type="AlphaFoldDB" id="A0A1D1VS55"/>
<feature type="region of interest" description="Disordered" evidence="1">
    <location>
        <begin position="78"/>
        <end position="105"/>
    </location>
</feature>
<keyword evidence="3" id="KW-1185">Reference proteome</keyword>
<organism evidence="2 3">
    <name type="scientific">Ramazzottius varieornatus</name>
    <name type="common">Water bear</name>
    <name type="synonym">Tardigrade</name>
    <dbReference type="NCBI Taxonomy" id="947166"/>
    <lineage>
        <taxon>Eukaryota</taxon>
        <taxon>Metazoa</taxon>
        <taxon>Ecdysozoa</taxon>
        <taxon>Tardigrada</taxon>
        <taxon>Eutardigrada</taxon>
        <taxon>Parachela</taxon>
        <taxon>Hypsibioidea</taxon>
        <taxon>Ramazzottiidae</taxon>
        <taxon>Ramazzottius</taxon>
    </lineage>
</organism>
<reference evidence="2 3" key="1">
    <citation type="journal article" date="2016" name="Nat. Commun.">
        <title>Extremotolerant tardigrade genome and improved radiotolerance of human cultured cells by tardigrade-unique protein.</title>
        <authorList>
            <person name="Hashimoto T."/>
            <person name="Horikawa D.D."/>
            <person name="Saito Y."/>
            <person name="Kuwahara H."/>
            <person name="Kozuka-Hata H."/>
            <person name="Shin-I T."/>
            <person name="Minakuchi Y."/>
            <person name="Ohishi K."/>
            <person name="Motoyama A."/>
            <person name="Aizu T."/>
            <person name="Enomoto A."/>
            <person name="Kondo K."/>
            <person name="Tanaka S."/>
            <person name="Hara Y."/>
            <person name="Koshikawa S."/>
            <person name="Sagara H."/>
            <person name="Miura T."/>
            <person name="Yokobori S."/>
            <person name="Miyagawa K."/>
            <person name="Suzuki Y."/>
            <person name="Kubo T."/>
            <person name="Oyama M."/>
            <person name="Kohara Y."/>
            <person name="Fujiyama A."/>
            <person name="Arakawa K."/>
            <person name="Katayama T."/>
            <person name="Toyoda A."/>
            <person name="Kunieda T."/>
        </authorList>
    </citation>
    <scope>NUCLEOTIDE SEQUENCE [LARGE SCALE GENOMIC DNA]</scope>
    <source>
        <strain evidence="2 3">YOKOZUNA-1</strain>
    </source>
</reference>
<feature type="region of interest" description="Disordered" evidence="1">
    <location>
        <begin position="25"/>
        <end position="52"/>
    </location>
</feature>
<proteinExistence type="predicted"/>
<sequence length="105" mass="11864">MSVLRNGEGYSEGTRIGDVMFAVPGGRTRSERLRTREQTARHPDGQLHARRGGHYAYGHDRGSLLRVGQCGRWISEQNGNERRTQSTFRQRNADHGNAYPEVVRG</sequence>
<accession>A0A1D1VS55</accession>
<evidence type="ECO:0000256" key="1">
    <source>
        <dbReference type="SAM" id="MobiDB-lite"/>
    </source>
</evidence>
<protein>
    <submittedName>
        <fullName evidence="2">Uncharacterized protein</fullName>
    </submittedName>
</protein>